<evidence type="ECO:0000256" key="1">
    <source>
        <dbReference type="ARBA" id="ARBA00022801"/>
    </source>
</evidence>
<dbReference type="Gene3D" id="2.30.40.10">
    <property type="entry name" value="Urease, subunit C, domain 1"/>
    <property type="match status" value="1"/>
</dbReference>
<dbReference type="AlphaFoldDB" id="A0A7D6CG64"/>
<feature type="domain" description="Amidohydrolase-related" evidence="2">
    <location>
        <begin position="54"/>
        <end position="372"/>
    </location>
</feature>
<keyword evidence="1 3" id="KW-0378">Hydrolase</keyword>
<dbReference type="InterPro" id="IPR050287">
    <property type="entry name" value="MTA/SAH_deaminase"/>
</dbReference>
<proteinExistence type="predicted"/>
<evidence type="ECO:0000313" key="3">
    <source>
        <dbReference type="EMBL" id="QLK00675.1"/>
    </source>
</evidence>
<dbReference type="InterPro" id="IPR011059">
    <property type="entry name" value="Metal-dep_hydrolase_composite"/>
</dbReference>
<dbReference type="Pfam" id="PF01979">
    <property type="entry name" value="Amidohydro_1"/>
    <property type="match status" value="1"/>
</dbReference>
<name>A0A7D6CG64_9ACTN</name>
<evidence type="ECO:0000259" key="2">
    <source>
        <dbReference type="Pfam" id="PF01979"/>
    </source>
</evidence>
<dbReference type="SUPFAM" id="SSF51338">
    <property type="entry name" value="Composite domain of metallo-dependent hydrolases"/>
    <property type="match status" value="1"/>
</dbReference>
<dbReference type="PANTHER" id="PTHR43794">
    <property type="entry name" value="AMINOHYDROLASE SSNA-RELATED"/>
    <property type="match status" value="1"/>
</dbReference>
<dbReference type="InterPro" id="IPR006680">
    <property type="entry name" value="Amidohydro-rel"/>
</dbReference>
<dbReference type="GO" id="GO:0016810">
    <property type="term" value="F:hydrolase activity, acting on carbon-nitrogen (but not peptide) bonds"/>
    <property type="evidence" value="ECO:0007669"/>
    <property type="project" value="InterPro"/>
</dbReference>
<reference evidence="3" key="1">
    <citation type="submission" date="2020-08" db="EMBL/GenBank/DDBJ databases">
        <title>A bifunctional nitrone conjugated secondary metabolite targeting the ribosome.</title>
        <authorList>
            <person name="Limbrick E.M."/>
            <person name="Graf M."/>
            <person name="Derewacz D.K."/>
            <person name="Nguyen F."/>
            <person name="Spraggins J.M."/>
            <person name="Wieland M."/>
            <person name="Ynigez-Gutierrez A.E."/>
            <person name="Reisman B.J."/>
            <person name="Zinshteyn B."/>
            <person name="McCulloch K."/>
            <person name="Iverson T.M."/>
            <person name="Green R."/>
            <person name="Wilson D.N."/>
            <person name="Bachmann B.O."/>
        </authorList>
    </citation>
    <scope>NUCLEOTIDE SEQUENCE</scope>
    <source>
        <strain evidence="3">Africana</strain>
    </source>
</reference>
<protein>
    <submittedName>
        <fullName evidence="3">Amidohydrolase family protein</fullName>
    </submittedName>
</protein>
<sequence length="405" mass="41674">MTQVLLKGGHVVPGDGSAERPETDVLVDGGVITALAPGLTGAPGTTVIDAAGMIVMPGLVDSHRHVWQAPLRGAGADMTLPDYLATVLGPILTGYTPHDAGLATLLGAAEALDAGITTVFDWSNTTTTETHTDAVRDAYAAAGIRAVVGLVHPDHEAYARRVQRGPATVTAGFAVAGMEYGDHDDTVRSVRLARDMGVTVSMHAAGPAVRALYDAGLLGPHVNLVHLNAITADDAKMLADTAAGVTVTPVVEATMGHGTSAYGRLRDAGARPGVGTDVVVNAPADLFEPMRDTLRTERLRTGTMLPAAAILPAATLDSARAIGLDQLVGTIEVGKRADLVLLNGLPSPSAAAAVTNATPADVHTVIVDGRLVKRDGRLVDLDLAALRHAGRTLAHRVLREASMVA</sequence>
<gene>
    <name evidence="3" type="ORF">HZU44_12105</name>
</gene>
<dbReference type="InterPro" id="IPR032466">
    <property type="entry name" value="Metal_Hydrolase"/>
</dbReference>
<dbReference type="EMBL" id="CP058905">
    <property type="protein sequence ID" value="QLK00675.1"/>
    <property type="molecule type" value="Genomic_DNA"/>
</dbReference>
<dbReference type="PANTHER" id="PTHR43794:SF11">
    <property type="entry name" value="AMIDOHYDROLASE-RELATED DOMAIN-CONTAINING PROTEIN"/>
    <property type="match status" value="1"/>
</dbReference>
<accession>A0A7D6CG64</accession>
<dbReference type="Gene3D" id="3.20.20.140">
    <property type="entry name" value="Metal-dependent hydrolases"/>
    <property type="match status" value="1"/>
</dbReference>
<organism evidence="3">
    <name type="scientific">Micromonospora carbonacea</name>
    <dbReference type="NCBI Taxonomy" id="47853"/>
    <lineage>
        <taxon>Bacteria</taxon>
        <taxon>Bacillati</taxon>
        <taxon>Actinomycetota</taxon>
        <taxon>Actinomycetes</taxon>
        <taxon>Micromonosporales</taxon>
        <taxon>Micromonosporaceae</taxon>
        <taxon>Micromonospora</taxon>
    </lineage>
</organism>
<dbReference type="SUPFAM" id="SSF51556">
    <property type="entry name" value="Metallo-dependent hydrolases"/>
    <property type="match status" value="1"/>
</dbReference>